<proteinExistence type="predicted"/>
<dbReference type="EMBL" id="QHCT01000005">
    <property type="protein sequence ID" value="RHX87349.1"/>
    <property type="molecule type" value="Genomic_DNA"/>
</dbReference>
<dbReference type="RefSeq" id="WP_118969844.1">
    <property type="nucleotide sequence ID" value="NZ_QHCT01000005.1"/>
</dbReference>
<dbReference type="OrthoDB" id="9941017at2"/>
<dbReference type="Proteomes" id="UP000265798">
    <property type="component" value="Unassembled WGS sequence"/>
</dbReference>
<gene>
    <name evidence="2" type="ORF">DLM75_17800</name>
</gene>
<evidence type="ECO:0000256" key="1">
    <source>
        <dbReference type="SAM" id="SignalP"/>
    </source>
</evidence>
<comment type="caution">
    <text evidence="2">The sequence shown here is derived from an EMBL/GenBank/DDBJ whole genome shotgun (WGS) entry which is preliminary data.</text>
</comment>
<reference evidence="3" key="1">
    <citation type="submission" date="2018-05" db="EMBL/GenBank/DDBJ databases">
        <title>Leptospira yasudae sp. nov. and Leptospira stimsonii sp. nov., two pathogenic species of the genus Leptospira isolated from environmental sources.</title>
        <authorList>
            <person name="Casanovas-Massana A."/>
            <person name="Hamond C."/>
            <person name="Santos L.A."/>
            <person name="Hacker K.P."/>
            <person name="Balassiano I."/>
            <person name="Medeiros M.A."/>
            <person name="Reis M.G."/>
            <person name="Ko A.I."/>
            <person name="Wunder E.A."/>
        </authorList>
    </citation>
    <scope>NUCLEOTIDE SEQUENCE [LARGE SCALE GENOMIC DNA]</scope>
    <source>
        <strain evidence="3">Yale</strain>
    </source>
</reference>
<accession>A0A396YVU6</accession>
<evidence type="ECO:0008006" key="4">
    <source>
        <dbReference type="Google" id="ProtNLM"/>
    </source>
</evidence>
<feature type="chain" id="PRO_5017378357" description="Lipoprotein" evidence="1">
    <location>
        <begin position="18"/>
        <end position="88"/>
    </location>
</feature>
<organism evidence="2 3">
    <name type="scientific">Leptospira stimsonii</name>
    <dbReference type="NCBI Taxonomy" id="2202203"/>
    <lineage>
        <taxon>Bacteria</taxon>
        <taxon>Pseudomonadati</taxon>
        <taxon>Spirochaetota</taxon>
        <taxon>Spirochaetia</taxon>
        <taxon>Leptospirales</taxon>
        <taxon>Leptospiraceae</taxon>
        <taxon>Leptospira</taxon>
    </lineage>
</organism>
<sequence>MKLITLFQLSLATFALAFLSCSNLGLDQDKEKKDQDKKKCNSAVAAYVGCTASNPTMGACDSLYLGVLGICGSSGGSGGSGGGGGGGY</sequence>
<protein>
    <recommendedName>
        <fullName evidence="4">Lipoprotein</fullName>
    </recommendedName>
</protein>
<keyword evidence="1" id="KW-0732">Signal</keyword>
<evidence type="ECO:0000313" key="2">
    <source>
        <dbReference type="EMBL" id="RHX87349.1"/>
    </source>
</evidence>
<feature type="signal peptide" evidence="1">
    <location>
        <begin position="1"/>
        <end position="17"/>
    </location>
</feature>
<dbReference type="PROSITE" id="PS51257">
    <property type="entry name" value="PROKAR_LIPOPROTEIN"/>
    <property type="match status" value="1"/>
</dbReference>
<dbReference type="AlphaFoldDB" id="A0A396YVU6"/>
<evidence type="ECO:0000313" key="3">
    <source>
        <dbReference type="Proteomes" id="UP000265798"/>
    </source>
</evidence>
<name>A0A396YVU6_9LEPT</name>